<dbReference type="Proteomes" id="UP000247696">
    <property type="component" value="Chromosome"/>
</dbReference>
<feature type="region of interest" description="Disordered" evidence="1">
    <location>
        <begin position="1"/>
        <end position="36"/>
    </location>
</feature>
<dbReference type="AlphaFoldDB" id="A0A2Z3YP57"/>
<accession>A0A2Z3YP57</accession>
<proteinExistence type="predicted"/>
<feature type="transmembrane region" description="Helical" evidence="2">
    <location>
        <begin position="307"/>
        <end position="327"/>
    </location>
</feature>
<keyword evidence="2" id="KW-0812">Transmembrane</keyword>
<protein>
    <submittedName>
        <fullName evidence="3">Uncharacterized protein</fullName>
    </submittedName>
</protein>
<dbReference type="KEGG" id="cpre:Csp1_24870"/>
<name>A0A2Z3YP57_9CORY</name>
<reference evidence="4" key="1">
    <citation type="submission" date="2017-11" db="EMBL/GenBank/DDBJ databases">
        <title>Otitis media/interna in a cat caused by the recently described species Corynebacterium provencense.</title>
        <authorList>
            <person name="Kittl S."/>
            <person name="Brodard I."/>
            <person name="Rychener L."/>
            <person name="Jores J."/>
            <person name="Roosje P."/>
            <person name="Gobeli Brawand S."/>
        </authorList>
    </citation>
    <scope>NUCLEOTIDE SEQUENCE [LARGE SCALE GENOMIC DNA]</scope>
    <source>
        <strain evidence="4">17KM38</strain>
    </source>
</reference>
<dbReference type="RefSeq" id="WP_265415822.1">
    <property type="nucleotide sequence ID" value="NZ_CP024988.1"/>
</dbReference>
<keyword evidence="4" id="KW-1185">Reference proteome</keyword>
<dbReference type="STRING" id="1737425.GCA_900049755_01408"/>
<feature type="region of interest" description="Disordered" evidence="1">
    <location>
        <begin position="241"/>
        <end position="275"/>
    </location>
</feature>
<dbReference type="EMBL" id="CP024988">
    <property type="protein sequence ID" value="AWT27235.1"/>
    <property type="molecule type" value="Genomic_DNA"/>
</dbReference>
<evidence type="ECO:0000313" key="3">
    <source>
        <dbReference type="EMBL" id="AWT27235.1"/>
    </source>
</evidence>
<sequence length="378" mass="39070">MSAVQAREAGTPGGVQTGAGGRAGAADRRRGGTGRTVISVIGPDRAQAETVAEELRRRVPHRQFVVGAGPDIADGVVAVTGGDGVTGAERDAAVVRAVRDATGGCVLYTGSSRPCCDGPGVTVVRWGRSRPGQVDGPARPGRDGVSDPVALDELAETVSSLWVDVPRWLRDARRADVDREERVKVAVRLSAERIISDLLDPSSGGPDPADPVGADALGELFLARLRCTVLEQGVEWPRVRGGESVYSGAGGDGVGEGPGDVGDGGSRDPYGGEEPGGDHNRMLLVLVASAGAGVACALAAGRLAGPVAGVVAGVVVALVLAVLRWRTVTAERRARRRARTRTRLRRRWGVVVAEVVSRLRTPRAAEALVLELSGGGLR</sequence>
<feature type="compositionally biased region" description="Gly residues" evidence="1">
    <location>
        <begin position="248"/>
        <end position="264"/>
    </location>
</feature>
<evidence type="ECO:0000313" key="4">
    <source>
        <dbReference type="Proteomes" id="UP000247696"/>
    </source>
</evidence>
<feature type="compositionally biased region" description="Gly residues" evidence="1">
    <location>
        <begin position="11"/>
        <end position="23"/>
    </location>
</feature>
<keyword evidence="2" id="KW-1133">Transmembrane helix</keyword>
<keyword evidence="2" id="KW-0472">Membrane</keyword>
<evidence type="ECO:0000256" key="1">
    <source>
        <dbReference type="SAM" id="MobiDB-lite"/>
    </source>
</evidence>
<gene>
    <name evidence="3" type="ORF">Csp1_24870</name>
</gene>
<evidence type="ECO:0000256" key="2">
    <source>
        <dbReference type="SAM" id="Phobius"/>
    </source>
</evidence>
<organism evidence="3 4">
    <name type="scientific">Corynebacterium provencense</name>
    <dbReference type="NCBI Taxonomy" id="1737425"/>
    <lineage>
        <taxon>Bacteria</taxon>
        <taxon>Bacillati</taxon>
        <taxon>Actinomycetota</taxon>
        <taxon>Actinomycetes</taxon>
        <taxon>Mycobacteriales</taxon>
        <taxon>Corynebacteriaceae</taxon>
        <taxon>Corynebacterium</taxon>
    </lineage>
</organism>